<dbReference type="InterPro" id="IPR033985">
    <property type="entry name" value="SusD-like_N"/>
</dbReference>
<comment type="subcellular location">
    <subcellularLocation>
        <location evidence="1">Cell outer membrane</location>
    </subcellularLocation>
</comment>
<feature type="domain" description="SusD-like N-terminal" evidence="9">
    <location>
        <begin position="93"/>
        <end position="243"/>
    </location>
</feature>
<dbReference type="SUPFAM" id="SSF48452">
    <property type="entry name" value="TPR-like"/>
    <property type="match status" value="1"/>
</dbReference>
<reference evidence="10 11" key="1">
    <citation type="submission" date="2018-08" db="EMBL/GenBank/DDBJ databases">
        <title>A genome reference for cultivated species of the human gut microbiota.</title>
        <authorList>
            <person name="Zou Y."/>
            <person name="Xue W."/>
            <person name="Luo G."/>
        </authorList>
    </citation>
    <scope>NUCLEOTIDE SEQUENCE [LARGE SCALE GENOMIC DNA]</scope>
    <source>
        <strain evidence="10 11">AF19-10AC</strain>
    </source>
</reference>
<evidence type="ECO:0000313" key="11">
    <source>
        <dbReference type="Proteomes" id="UP000284772"/>
    </source>
</evidence>
<feature type="signal peptide" evidence="7">
    <location>
        <begin position="1"/>
        <end position="21"/>
    </location>
</feature>
<dbReference type="Proteomes" id="UP000284772">
    <property type="component" value="Unassembled WGS sequence"/>
</dbReference>
<comment type="caution">
    <text evidence="10">The sequence shown here is derived from an EMBL/GenBank/DDBJ whole genome shotgun (WGS) entry which is preliminary data.</text>
</comment>
<name>A0AAQ0LNP2_9BACE</name>
<evidence type="ECO:0000256" key="6">
    <source>
        <dbReference type="SAM" id="MobiDB-lite"/>
    </source>
</evidence>
<dbReference type="InterPro" id="IPR011990">
    <property type="entry name" value="TPR-like_helical_dom_sf"/>
</dbReference>
<proteinExistence type="inferred from homology"/>
<dbReference type="InterPro" id="IPR012944">
    <property type="entry name" value="SusD_RagB_dom"/>
</dbReference>
<sequence length="552" mass="60786">MKLYNKILSALAMGSMVLASCTDLDTFPQSGSFTEEQKQDVVSMLPERLAADIVGMYSNNLQQFTVFGSKSGRGDDFGYPAVCLSNDLNGPDMVAPNNGYNWFSTCSEYSDRSDTYANPYMRWALFYNQIKMANDILNSIPDGTTDPTLLSYRGQAKAIRAFDYLNVAPYFQFKYKGNEEKPCIPLVTEEMAADPNNPRATVQAVYDLIIRDLTDAINDLEGYARKDKSEIDQKIAYGLRARANLYMENWQAAADDAAKAMAGYTPYQRAELTKPMFVSSDESGWMWALEITEADYNADNSLISWPGVIGSFCEGSYSAGVGMYKSINVLLFNLISDTDVRKGWWVDENLHSDNLKGQSWRGLASGDDIATLTVANQGKAAFLPYTNVKFGMYGGLGTNAAANDWPLMRVEEMILIQAEATAMGGNPSDGKQILESFVKTYRDEQYSCKASDAAGVQNAVWLQRRIELWGEGFSMADVMRLGRNVVRVKNGVATNFPDAYAFNVAADNGWLLMRIPQDETNANTGIPPAANNSDGTMPKPGEGIGLTDGVIN</sequence>
<feature type="domain" description="RagB/SusD" evidence="8">
    <location>
        <begin position="393"/>
        <end position="526"/>
    </location>
</feature>
<dbReference type="PROSITE" id="PS51257">
    <property type="entry name" value="PROKAR_LIPOPROTEIN"/>
    <property type="match status" value="1"/>
</dbReference>
<dbReference type="Gene3D" id="1.25.40.390">
    <property type="match status" value="1"/>
</dbReference>
<evidence type="ECO:0000256" key="7">
    <source>
        <dbReference type="SAM" id="SignalP"/>
    </source>
</evidence>
<keyword evidence="4" id="KW-0472">Membrane</keyword>
<evidence type="ECO:0000259" key="8">
    <source>
        <dbReference type="Pfam" id="PF07980"/>
    </source>
</evidence>
<feature type="region of interest" description="Disordered" evidence="6">
    <location>
        <begin position="526"/>
        <end position="552"/>
    </location>
</feature>
<comment type="similarity">
    <text evidence="2">Belongs to the SusD family.</text>
</comment>
<feature type="compositionally biased region" description="Polar residues" evidence="6">
    <location>
        <begin position="526"/>
        <end position="535"/>
    </location>
</feature>
<dbReference type="Pfam" id="PF07980">
    <property type="entry name" value="SusD_RagB"/>
    <property type="match status" value="1"/>
</dbReference>
<keyword evidence="5" id="KW-0998">Cell outer membrane</keyword>
<dbReference type="Pfam" id="PF14322">
    <property type="entry name" value="SusD-like_3"/>
    <property type="match status" value="1"/>
</dbReference>
<evidence type="ECO:0000256" key="4">
    <source>
        <dbReference type="ARBA" id="ARBA00023136"/>
    </source>
</evidence>
<gene>
    <name evidence="10" type="ORF">DWX27_11320</name>
</gene>
<dbReference type="EMBL" id="QRWT01000010">
    <property type="protein sequence ID" value="RGT51807.1"/>
    <property type="molecule type" value="Genomic_DNA"/>
</dbReference>
<dbReference type="GO" id="GO:0009279">
    <property type="term" value="C:cell outer membrane"/>
    <property type="evidence" value="ECO:0007669"/>
    <property type="project" value="UniProtKB-SubCell"/>
</dbReference>
<evidence type="ECO:0000256" key="5">
    <source>
        <dbReference type="ARBA" id="ARBA00023237"/>
    </source>
</evidence>
<accession>A0AAQ0LNP2</accession>
<evidence type="ECO:0000259" key="9">
    <source>
        <dbReference type="Pfam" id="PF14322"/>
    </source>
</evidence>
<dbReference type="RefSeq" id="WP_115501973.1">
    <property type="nucleotide sequence ID" value="NZ_CABMMK010000002.1"/>
</dbReference>
<evidence type="ECO:0000256" key="1">
    <source>
        <dbReference type="ARBA" id="ARBA00004442"/>
    </source>
</evidence>
<protein>
    <submittedName>
        <fullName evidence="10">RagB/SusD family nutrient uptake outer membrane protein</fullName>
    </submittedName>
</protein>
<dbReference type="AlphaFoldDB" id="A0AAQ0LNP2"/>
<organism evidence="10 11">
    <name type="scientific">Bacteroides intestinalis</name>
    <dbReference type="NCBI Taxonomy" id="329854"/>
    <lineage>
        <taxon>Bacteria</taxon>
        <taxon>Pseudomonadati</taxon>
        <taxon>Bacteroidota</taxon>
        <taxon>Bacteroidia</taxon>
        <taxon>Bacteroidales</taxon>
        <taxon>Bacteroidaceae</taxon>
        <taxon>Bacteroides</taxon>
    </lineage>
</organism>
<feature type="chain" id="PRO_5042855346" evidence="7">
    <location>
        <begin position="22"/>
        <end position="552"/>
    </location>
</feature>
<evidence type="ECO:0000256" key="3">
    <source>
        <dbReference type="ARBA" id="ARBA00022729"/>
    </source>
</evidence>
<evidence type="ECO:0000313" key="10">
    <source>
        <dbReference type="EMBL" id="RGT51807.1"/>
    </source>
</evidence>
<keyword evidence="3 7" id="KW-0732">Signal</keyword>
<evidence type="ECO:0000256" key="2">
    <source>
        <dbReference type="ARBA" id="ARBA00006275"/>
    </source>
</evidence>